<comment type="caution">
    <text evidence="2">The sequence shown here is derived from an EMBL/GenBank/DDBJ whole genome shotgun (WGS) entry which is preliminary data.</text>
</comment>
<keyword evidence="1" id="KW-0812">Transmembrane</keyword>
<dbReference type="Pfam" id="PF04976">
    <property type="entry name" value="DmsC"/>
    <property type="match status" value="1"/>
</dbReference>
<dbReference type="GO" id="GO:0019645">
    <property type="term" value="P:anaerobic electron transport chain"/>
    <property type="evidence" value="ECO:0007669"/>
    <property type="project" value="InterPro"/>
</dbReference>
<name>A0A2T3KNC2_9GAMM</name>
<gene>
    <name evidence="2" type="ORF">C9J27_00530</name>
</gene>
<evidence type="ECO:0000313" key="2">
    <source>
        <dbReference type="EMBL" id="PSV01583.1"/>
    </source>
</evidence>
<dbReference type="InterPro" id="IPR007059">
    <property type="entry name" value="DmsC"/>
</dbReference>
<dbReference type="RefSeq" id="WP_107225040.1">
    <property type="nucleotide sequence ID" value="NZ_PYNF01000001.1"/>
</dbReference>
<dbReference type="GO" id="GO:0005886">
    <property type="term" value="C:plasma membrane"/>
    <property type="evidence" value="ECO:0007669"/>
    <property type="project" value="TreeGrafter"/>
</dbReference>
<evidence type="ECO:0000256" key="1">
    <source>
        <dbReference type="SAM" id="Phobius"/>
    </source>
</evidence>
<keyword evidence="1" id="KW-1133">Transmembrane helix</keyword>
<organism evidence="2 3">
    <name type="scientific">Photobacterium kishitanii</name>
    <dbReference type="NCBI Taxonomy" id="318456"/>
    <lineage>
        <taxon>Bacteria</taxon>
        <taxon>Pseudomonadati</taxon>
        <taxon>Pseudomonadota</taxon>
        <taxon>Gammaproteobacteria</taxon>
        <taxon>Vibrionales</taxon>
        <taxon>Vibrionaceae</taxon>
        <taxon>Photobacterium</taxon>
    </lineage>
</organism>
<feature type="transmembrane region" description="Helical" evidence="1">
    <location>
        <begin position="181"/>
        <end position="201"/>
    </location>
</feature>
<dbReference type="GO" id="GO:0009390">
    <property type="term" value="C:dimethyl sulfoxide reductase complex"/>
    <property type="evidence" value="ECO:0007669"/>
    <property type="project" value="TreeGrafter"/>
</dbReference>
<proteinExistence type="predicted"/>
<accession>A0A2T3KNC2</accession>
<dbReference type="GO" id="GO:0009389">
    <property type="term" value="F:dimethyl sulfoxide reductase activity"/>
    <property type="evidence" value="ECO:0007669"/>
    <property type="project" value="TreeGrafter"/>
</dbReference>
<evidence type="ECO:0000313" key="3">
    <source>
        <dbReference type="Proteomes" id="UP000241426"/>
    </source>
</evidence>
<keyword evidence="1" id="KW-0472">Membrane</keyword>
<dbReference type="EMBL" id="PYNF01000001">
    <property type="protein sequence ID" value="PSV01583.1"/>
    <property type="molecule type" value="Genomic_DNA"/>
</dbReference>
<dbReference type="PANTHER" id="PTHR38095:SF3">
    <property type="entry name" value="ANAEROBIC DIMETHYL SULFOXIDE REDUCTASE, SUBUNIT C"/>
    <property type="match status" value="1"/>
</dbReference>
<feature type="transmembrane region" description="Helical" evidence="1">
    <location>
        <begin position="86"/>
        <end position="106"/>
    </location>
</feature>
<feature type="transmembrane region" description="Helical" evidence="1">
    <location>
        <begin position="149"/>
        <end position="169"/>
    </location>
</feature>
<reference evidence="2 3" key="1">
    <citation type="submission" date="2018-01" db="EMBL/GenBank/DDBJ databases">
        <title>Whole genome sequencing of Histamine producing bacteria.</title>
        <authorList>
            <person name="Butler K."/>
        </authorList>
    </citation>
    <scope>NUCLEOTIDE SEQUENCE [LARGE SCALE GENOMIC DNA]</scope>
    <source>
        <strain evidence="2 3">FS-7.2</strain>
    </source>
</reference>
<sequence>MHFLELPLVFFTVLAQCAVGGYLVITARLACIQDHNQQRLLASKTIFFVLAFMAIGFASSTMHLGSPLRAFNSLNRVGNSGLSNEILTGSIFFALAGIYWLTEVLCISKPNIRSLLRYLAAIAGVIFMVAMIKVYLIETVPLWNNIFTPIDFIFTVITAGMLFGFLLLNAFNGSSVKANKVVTAVGLLLIAAHLVIMIARILSFATINTSIHHATANLHQYTPMIMTQCILMIIAAILWVRAAHRPIRHNRFVALIAFIALFAAEIFGRGVFYGMHFTVGLV</sequence>
<feature type="transmembrane region" description="Helical" evidence="1">
    <location>
        <begin position="118"/>
        <end position="137"/>
    </location>
</feature>
<dbReference type="Proteomes" id="UP000241426">
    <property type="component" value="Unassembled WGS sequence"/>
</dbReference>
<protein>
    <submittedName>
        <fullName evidence="2">Dimethyl sulfoxide reductase</fullName>
    </submittedName>
</protein>
<feature type="transmembrane region" description="Helical" evidence="1">
    <location>
        <begin position="221"/>
        <end position="240"/>
    </location>
</feature>
<dbReference type="PANTHER" id="PTHR38095">
    <property type="entry name" value="ANAEROBIC DIMETHYL SULFOXIDE REDUCTASE CHAIN YNFH"/>
    <property type="match status" value="1"/>
</dbReference>
<feature type="transmembrane region" description="Helical" evidence="1">
    <location>
        <begin position="6"/>
        <end position="25"/>
    </location>
</feature>
<dbReference type="AlphaFoldDB" id="A0A2T3KNC2"/>
<feature type="transmembrane region" description="Helical" evidence="1">
    <location>
        <begin position="252"/>
        <end position="272"/>
    </location>
</feature>
<feature type="transmembrane region" description="Helical" evidence="1">
    <location>
        <begin position="46"/>
        <end position="66"/>
    </location>
</feature>